<keyword evidence="2" id="KW-1185">Reference proteome</keyword>
<name>A0A8J5FD23_ZINOF</name>
<reference evidence="1 2" key="1">
    <citation type="submission" date="2020-08" db="EMBL/GenBank/DDBJ databases">
        <title>Plant Genome Project.</title>
        <authorList>
            <person name="Zhang R.-G."/>
        </authorList>
    </citation>
    <scope>NUCLEOTIDE SEQUENCE [LARGE SCALE GENOMIC DNA]</scope>
    <source>
        <tissue evidence="1">Rhizome</tissue>
    </source>
</reference>
<organism evidence="1 2">
    <name type="scientific">Zingiber officinale</name>
    <name type="common">Ginger</name>
    <name type="synonym">Amomum zingiber</name>
    <dbReference type="NCBI Taxonomy" id="94328"/>
    <lineage>
        <taxon>Eukaryota</taxon>
        <taxon>Viridiplantae</taxon>
        <taxon>Streptophyta</taxon>
        <taxon>Embryophyta</taxon>
        <taxon>Tracheophyta</taxon>
        <taxon>Spermatophyta</taxon>
        <taxon>Magnoliopsida</taxon>
        <taxon>Liliopsida</taxon>
        <taxon>Zingiberales</taxon>
        <taxon>Zingiberaceae</taxon>
        <taxon>Zingiber</taxon>
    </lineage>
</organism>
<evidence type="ECO:0000313" key="1">
    <source>
        <dbReference type="EMBL" id="KAG6484333.1"/>
    </source>
</evidence>
<dbReference type="AlphaFoldDB" id="A0A8J5FD23"/>
<accession>A0A8J5FD23</accession>
<gene>
    <name evidence="1" type="ORF">ZIOFF_052848</name>
</gene>
<proteinExistence type="predicted"/>
<dbReference type="Proteomes" id="UP000734854">
    <property type="component" value="Unassembled WGS sequence"/>
</dbReference>
<sequence length="252" mass="29285">MERQQTTPTTATTVTLLFEDQIREYRRNQRKLYNTRKAAQRLGRRLTGRASPSYTLEQQLDPQAQLQALMIERASIVPAEVLYHSRRDDEHHWVYLHRSEEPLLMINSNQADRNFIQEESFMQLRRSRMQYIHIGILQVRIQTLHRQEEGVLALIVFRDNRWLGDQAILATMEIDLTRGSRMVGMVGRLSNTPNVDFAYEIQGVVDYLTSHGVNALPGRRYPTTPLLGLDWVIKPTQLCILMQPMEGHGGYN</sequence>
<comment type="caution">
    <text evidence="1">The sequence shown here is derived from an EMBL/GenBank/DDBJ whole genome shotgun (WGS) entry which is preliminary data.</text>
</comment>
<dbReference type="EMBL" id="JACMSC010000015">
    <property type="protein sequence ID" value="KAG6484333.1"/>
    <property type="molecule type" value="Genomic_DNA"/>
</dbReference>
<evidence type="ECO:0000313" key="2">
    <source>
        <dbReference type="Proteomes" id="UP000734854"/>
    </source>
</evidence>
<protein>
    <submittedName>
        <fullName evidence="1">Uncharacterized protein</fullName>
    </submittedName>
</protein>